<gene>
    <name evidence="1" type="ORF">HNP86_002019</name>
</gene>
<organism evidence="1 2">
    <name type="scientific">Methanococcus maripaludis</name>
    <name type="common">Methanococcus deltae</name>
    <dbReference type="NCBI Taxonomy" id="39152"/>
    <lineage>
        <taxon>Archaea</taxon>
        <taxon>Methanobacteriati</taxon>
        <taxon>Methanobacteriota</taxon>
        <taxon>Methanomada group</taxon>
        <taxon>Methanococci</taxon>
        <taxon>Methanococcales</taxon>
        <taxon>Methanococcaceae</taxon>
        <taxon>Methanococcus</taxon>
    </lineage>
</organism>
<reference evidence="1 2" key="1">
    <citation type="submission" date="2020-07" db="EMBL/GenBank/DDBJ databases">
        <title>Genomic Encyclopedia of Type Strains, Phase IV (KMG-V): Genome sequencing to study the core and pangenomes of soil and plant-associated prokaryotes.</title>
        <authorList>
            <person name="Whitman W."/>
        </authorList>
    </citation>
    <scope>NUCLEOTIDE SEQUENCE [LARGE SCALE GENOMIC DNA]</scope>
    <source>
        <strain evidence="1 2">A1</strain>
    </source>
</reference>
<sequence>MNANEPNNTVDKTFTAENWVDPDTVANDTQVNELPSEYEEPDNSFEIALECNVEDDGTRVVSVKIKDLNERPEGYVYEENEISPDEIVQLVTQVVGNALTNVIGDETEVVKIE</sequence>
<evidence type="ECO:0000313" key="2">
    <source>
        <dbReference type="Proteomes" id="UP000564425"/>
    </source>
</evidence>
<comment type="caution">
    <text evidence="1">The sequence shown here is derived from an EMBL/GenBank/DDBJ whole genome shotgun (WGS) entry which is preliminary data.</text>
</comment>
<evidence type="ECO:0000313" key="1">
    <source>
        <dbReference type="EMBL" id="MBA2851860.1"/>
    </source>
</evidence>
<dbReference type="EMBL" id="JACDUH010000003">
    <property type="protein sequence ID" value="MBA2851860.1"/>
    <property type="molecule type" value="Genomic_DNA"/>
</dbReference>
<dbReference type="RefSeq" id="WP_181501679.1">
    <property type="nucleotide sequence ID" value="NZ_JACDUH010000003.1"/>
</dbReference>
<accession>A0A7J9NVZ8</accession>
<dbReference type="AlphaFoldDB" id="A0A7J9NVZ8"/>
<name>A0A7J9NVZ8_METMI</name>
<proteinExistence type="predicted"/>
<dbReference type="Proteomes" id="UP000564425">
    <property type="component" value="Unassembled WGS sequence"/>
</dbReference>
<protein>
    <submittedName>
        <fullName evidence="1">Uncharacterized protein</fullName>
    </submittedName>
</protein>